<dbReference type="InterPro" id="IPR024169">
    <property type="entry name" value="SP_NH2Trfase/AEP_transaminase"/>
</dbReference>
<accession>A0A401FU32</accession>
<dbReference type="InterPro" id="IPR000192">
    <property type="entry name" value="Aminotrans_V_dom"/>
</dbReference>
<feature type="domain" description="Aminotransferase class V" evidence="8">
    <location>
        <begin position="28"/>
        <end position="324"/>
    </location>
</feature>
<dbReference type="GO" id="GO:0008453">
    <property type="term" value="F:alanine-glyoxylate transaminase activity"/>
    <property type="evidence" value="ECO:0007669"/>
    <property type="project" value="TreeGrafter"/>
</dbReference>
<dbReference type="GO" id="GO:0004760">
    <property type="term" value="F:L-serine-pyruvate transaminase activity"/>
    <property type="evidence" value="ECO:0007669"/>
    <property type="project" value="TreeGrafter"/>
</dbReference>
<evidence type="ECO:0000259" key="8">
    <source>
        <dbReference type="Pfam" id="PF00266"/>
    </source>
</evidence>
<name>A0A401FU32_9BACT</name>
<dbReference type="OrthoDB" id="9766472at2"/>
<reference evidence="10" key="1">
    <citation type="submission" date="2017-11" db="EMBL/GenBank/DDBJ databases">
        <authorList>
            <person name="Watanabe M."/>
            <person name="Kojima H."/>
        </authorList>
    </citation>
    <scope>NUCLEOTIDE SEQUENCE [LARGE SCALE GENOMIC DNA]</scope>
    <source>
        <strain evidence="10">Tokyo 01</strain>
    </source>
</reference>
<evidence type="ECO:0000313" key="9">
    <source>
        <dbReference type="EMBL" id="GBC60448.1"/>
    </source>
</evidence>
<dbReference type="EMBL" id="BEXT01000001">
    <property type="protein sequence ID" value="GBC60448.1"/>
    <property type="molecule type" value="Genomic_DNA"/>
</dbReference>
<evidence type="ECO:0000313" key="10">
    <source>
        <dbReference type="Proteomes" id="UP000288096"/>
    </source>
</evidence>
<keyword evidence="10" id="KW-1185">Reference proteome</keyword>
<proteinExistence type="inferred from homology"/>
<keyword evidence="3 9" id="KW-0032">Aminotransferase</keyword>
<comment type="similarity">
    <text evidence="2">Belongs to the class-V pyridoxal-phosphate-dependent aminotransferase family.</text>
</comment>
<evidence type="ECO:0000256" key="5">
    <source>
        <dbReference type="ARBA" id="ARBA00022898"/>
    </source>
</evidence>
<evidence type="ECO:0000256" key="4">
    <source>
        <dbReference type="ARBA" id="ARBA00022679"/>
    </source>
</evidence>
<dbReference type="InterPro" id="IPR015424">
    <property type="entry name" value="PyrdxlP-dep_Trfase"/>
</dbReference>
<sequence length="360" mass="38239">MKTYPIPMIPGPVKVPEAVLKACGVNYGSPDLEPEFLELYNQTEAGLRQILGTENPVVIQTGEGMLALWSALKSCIVPGDRVLSVATGVFGYGIGDMAASVGAEVRTIGLEYNRTLGDLAAVEKAIADFRPKMITVVHCETPSGTLNPVAELGKLKQRYGVPLLYADVVASAGGAPVLADEWGLDLALGGSQKCLSAPPCMSFLSVSDAAWEIAEQVGYVGYDALKPFREAQKSFYFPYTPCWQGMAALNTAAELLLTEGLENSFVRHEKAAAYCRQRVTEMGLSLFPAPDAVPSPTVTAVNVPENTTWDALDAALRKKGLAVAGSYGPLAGKVFRLGHMGTQADTELVRQAADVLAEVI</sequence>
<dbReference type="RefSeq" id="WP_124327860.1">
    <property type="nucleotide sequence ID" value="NZ_BEXT01000001.1"/>
</dbReference>
<feature type="modified residue" description="N6-(pyridoxal phosphate)lysine" evidence="7">
    <location>
        <position position="193"/>
    </location>
</feature>
<dbReference type="PANTHER" id="PTHR21152:SF24">
    <property type="entry name" value="ALANINE--GLYOXYLATE AMINOTRANSFERASE 1"/>
    <property type="match status" value="1"/>
</dbReference>
<evidence type="ECO:0000256" key="3">
    <source>
        <dbReference type="ARBA" id="ARBA00022576"/>
    </source>
</evidence>
<dbReference type="Proteomes" id="UP000288096">
    <property type="component" value="Unassembled WGS sequence"/>
</dbReference>
<dbReference type="SUPFAM" id="SSF53383">
    <property type="entry name" value="PLP-dependent transferases"/>
    <property type="match status" value="1"/>
</dbReference>
<evidence type="ECO:0000256" key="1">
    <source>
        <dbReference type="ARBA" id="ARBA00001933"/>
    </source>
</evidence>
<dbReference type="Gene3D" id="3.90.1150.10">
    <property type="entry name" value="Aspartate Aminotransferase, domain 1"/>
    <property type="match status" value="1"/>
</dbReference>
<dbReference type="Gene3D" id="3.40.640.10">
    <property type="entry name" value="Type I PLP-dependent aspartate aminotransferase-like (Major domain)"/>
    <property type="match status" value="1"/>
</dbReference>
<dbReference type="PIRSF" id="PIRSF000524">
    <property type="entry name" value="SPT"/>
    <property type="match status" value="1"/>
</dbReference>
<keyword evidence="5 7" id="KW-0663">Pyridoxal phosphate</keyword>
<dbReference type="GO" id="GO:0019265">
    <property type="term" value="P:glycine biosynthetic process, by transamination of glyoxylate"/>
    <property type="evidence" value="ECO:0007669"/>
    <property type="project" value="TreeGrafter"/>
</dbReference>
<feature type="binding site" evidence="6">
    <location>
        <position position="336"/>
    </location>
    <ligand>
        <name>substrate</name>
    </ligand>
</feature>
<evidence type="ECO:0000256" key="2">
    <source>
        <dbReference type="ARBA" id="ARBA00009236"/>
    </source>
</evidence>
<comment type="caution">
    <text evidence="9">The sequence shown here is derived from an EMBL/GenBank/DDBJ whole genome shotgun (WGS) entry which is preliminary data.</text>
</comment>
<keyword evidence="4 9" id="KW-0808">Transferase</keyword>
<organism evidence="9 10">
    <name type="scientific">Desulfonema ishimotonii</name>
    <dbReference type="NCBI Taxonomy" id="45657"/>
    <lineage>
        <taxon>Bacteria</taxon>
        <taxon>Pseudomonadati</taxon>
        <taxon>Thermodesulfobacteriota</taxon>
        <taxon>Desulfobacteria</taxon>
        <taxon>Desulfobacterales</taxon>
        <taxon>Desulfococcaceae</taxon>
        <taxon>Desulfonema</taxon>
    </lineage>
</organism>
<protein>
    <submittedName>
        <fullName evidence="9">Alanine--glyoxylate aminotransferase family prot ein</fullName>
    </submittedName>
</protein>
<dbReference type="PANTHER" id="PTHR21152">
    <property type="entry name" value="AMINOTRANSFERASE CLASS V"/>
    <property type="match status" value="1"/>
</dbReference>
<evidence type="ECO:0000256" key="6">
    <source>
        <dbReference type="PIRSR" id="PIRSR000524-1"/>
    </source>
</evidence>
<reference evidence="10" key="2">
    <citation type="submission" date="2019-01" db="EMBL/GenBank/DDBJ databases">
        <title>Genome sequence of Desulfonema ishimotonii strain Tokyo 01.</title>
        <authorList>
            <person name="Fukui M."/>
        </authorList>
    </citation>
    <scope>NUCLEOTIDE SEQUENCE [LARGE SCALE GENOMIC DNA]</scope>
    <source>
        <strain evidence="10">Tokyo 01</strain>
    </source>
</reference>
<dbReference type="InterPro" id="IPR015422">
    <property type="entry name" value="PyrdxlP-dep_Trfase_small"/>
</dbReference>
<dbReference type="AlphaFoldDB" id="A0A401FU32"/>
<dbReference type="InterPro" id="IPR015421">
    <property type="entry name" value="PyrdxlP-dep_Trfase_major"/>
</dbReference>
<dbReference type="Pfam" id="PF00266">
    <property type="entry name" value="Aminotran_5"/>
    <property type="match status" value="1"/>
</dbReference>
<comment type="cofactor">
    <cofactor evidence="1 7">
        <name>pyridoxal 5'-phosphate</name>
        <dbReference type="ChEBI" id="CHEBI:597326"/>
    </cofactor>
</comment>
<evidence type="ECO:0000256" key="7">
    <source>
        <dbReference type="PIRSR" id="PIRSR000524-50"/>
    </source>
</evidence>
<gene>
    <name evidence="9" type="ORF">DENIS_1401</name>
</gene>